<evidence type="ECO:0000259" key="1">
    <source>
        <dbReference type="Pfam" id="PF11575"/>
    </source>
</evidence>
<comment type="caution">
    <text evidence="2">The sequence shown here is derived from an EMBL/GenBank/DDBJ whole genome shotgun (WGS) entry which is preliminary data.</text>
</comment>
<dbReference type="AlphaFoldDB" id="A0A918S546"/>
<proteinExistence type="predicted"/>
<dbReference type="Pfam" id="PF11575">
    <property type="entry name" value="FhuF_C"/>
    <property type="match status" value="1"/>
</dbReference>
<accession>A0A918S546</accession>
<dbReference type="EMBL" id="BMZE01000002">
    <property type="protein sequence ID" value="GHA21015.1"/>
    <property type="molecule type" value="Genomic_DNA"/>
</dbReference>
<organism evidence="2 3">
    <name type="scientific">Devosia pacifica</name>
    <dbReference type="NCBI Taxonomy" id="1335967"/>
    <lineage>
        <taxon>Bacteria</taxon>
        <taxon>Pseudomonadati</taxon>
        <taxon>Pseudomonadota</taxon>
        <taxon>Alphaproteobacteria</taxon>
        <taxon>Hyphomicrobiales</taxon>
        <taxon>Devosiaceae</taxon>
        <taxon>Devosia</taxon>
    </lineage>
</organism>
<dbReference type="NCBIfam" id="TIGR03950">
    <property type="entry name" value="sidero_Fe_reduc"/>
    <property type="match status" value="1"/>
</dbReference>
<sequence length="234" mass="26356">MTGYFDGVAGTGPQDWYRPGADNSTLLRQLYTDLGRTYPDAGWPLWVVRVWTNLIWQPAFLSVIALHTAAALPDLSQMAQRRQGIHIGGYRLTGEISPVTDEWRAIDTMGRQLRALADTMYAETNTLARLKRIPALRLLTDRMLGLMTSLQRWRPDLTPDDIRARCAHWLAAMELTGHGDLESIHLDNGHEVLVIARKGCCLDYLIEPGVYCATCPKQPDDVRMARQRADAERA</sequence>
<protein>
    <submittedName>
        <fullName evidence="2">Siderophore ferric iron reductase</fullName>
    </submittedName>
</protein>
<dbReference type="InterPro" id="IPR023998">
    <property type="entry name" value="FCR-like"/>
</dbReference>
<reference evidence="2" key="2">
    <citation type="submission" date="2020-09" db="EMBL/GenBank/DDBJ databases">
        <authorList>
            <person name="Sun Q."/>
            <person name="Kim S."/>
        </authorList>
    </citation>
    <scope>NUCLEOTIDE SEQUENCE</scope>
    <source>
        <strain evidence="2">KCTC 32437</strain>
    </source>
</reference>
<name>A0A918S546_9HYPH</name>
<dbReference type="InterPro" id="IPR024726">
    <property type="entry name" value="FhuF_C"/>
</dbReference>
<dbReference type="GO" id="GO:0051537">
    <property type="term" value="F:2 iron, 2 sulfur cluster binding"/>
    <property type="evidence" value="ECO:0007669"/>
    <property type="project" value="InterPro"/>
</dbReference>
<gene>
    <name evidence="2" type="ORF">GCM10007989_15240</name>
</gene>
<evidence type="ECO:0000313" key="2">
    <source>
        <dbReference type="EMBL" id="GHA21015.1"/>
    </source>
</evidence>
<keyword evidence="3" id="KW-1185">Reference proteome</keyword>
<feature type="domain" description="Ferric siderophore reductase C-terminal" evidence="1">
    <location>
        <begin position="197"/>
        <end position="217"/>
    </location>
</feature>
<evidence type="ECO:0000313" key="3">
    <source>
        <dbReference type="Proteomes" id="UP000646579"/>
    </source>
</evidence>
<reference evidence="2" key="1">
    <citation type="journal article" date="2014" name="Int. J. Syst. Evol. Microbiol.">
        <title>Complete genome sequence of Corynebacterium casei LMG S-19264T (=DSM 44701T), isolated from a smear-ripened cheese.</title>
        <authorList>
            <consortium name="US DOE Joint Genome Institute (JGI-PGF)"/>
            <person name="Walter F."/>
            <person name="Albersmeier A."/>
            <person name="Kalinowski J."/>
            <person name="Ruckert C."/>
        </authorList>
    </citation>
    <scope>NUCLEOTIDE SEQUENCE</scope>
    <source>
        <strain evidence="2">KCTC 32437</strain>
    </source>
</reference>
<dbReference type="Proteomes" id="UP000646579">
    <property type="component" value="Unassembled WGS sequence"/>
</dbReference>